<keyword evidence="10" id="KW-1185">Reference proteome</keyword>
<dbReference type="EMBL" id="BHVY01000001">
    <property type="protein sequence ID" value="GIJ81680.1"/>
    <property type="molecule type" value="Genomic_DNA"/>
</dbReference>
<evidence type="ECO:0000313" key="10">
    <source>
        <dbReference type="Proteomes" id="UP001043456"/>
    </source>
</evidence>
<keyword evidence="3" id="KW-0349">Heme</keyword>
<dbReference type="GO" id="GO:0004497">
    <property type="term" value="F:monooxygenase activity"/>
    <property type="evidence" value="ECO:0007669"/>
    <property type="project" value="UniProtKB-KW"/>
</dbReference>
<dbReference type="Proteomes" id="UP001043456">
    <property type="component" value="Unassembled WGS sequence"/>
</dbReference>
<dbReference type="InterPro" id="IPR001128">
    <property type="entry name" value="Cyt_P450"/>
</dbReference>
<dbReference type="AlphaFoldDB" id="A0A9P3B221"/>
<evidence type="ECO:0000256" key="3">
    <source>
        <dbReference type="ARBA" id="ARBA00022617"/>
    </source>
</evidence>
<evidence type="ECO:0008006" key="11">
    <source>
        <dbReference type="Google" id="ProtNLM"/>
    </source>
</evidence>
<keyword evidence="4" id="KW-0479">Metal-binding</keyword>
<dbReference type="GO" id="GO:0005506">
    <property type="term" value="F:iron ion binding"/>
    <property type="evidence" value="ECO:0007669"/>
    <property type="project" value="InterPro"/>
</dbReference>
<dbReference type="InterPro" id="IPR036396">
    <property type="entry name" value="Cyt_P450_sf"/>
</dbReference>
<proteinExistence type="inferred from homology"/>
<evidence type="ECO:0000313" key="9">
    <source>
        <dbReference type="EMBL" id="GIJ81680.1"/>
    </source>
</evidence>
<feature type="transmembrane region" description="Helical" evidence="8">
    <location>
        <begin position="7"/>
        <end position="29"/>
    </location>
</feature>
<reference evidence="9 10" key="1">
    <citation type="submission" date="2018-10" db="EMBL/GenBank/DDBJ databases">
        <title>Pan-genome distribution and transcriptional activeness of fungal secondary metabolism genes in Aspergillus section Fumigati.</title>
        <authorList>
            <person name="Takahashi H."/>
            <person name="Umemura M."/>
            <person name="Ninomiya A."/>
            <person name="Kusuya Y."/>
            <person name="Urayama S."/>
            <person name="Shimizu M."/>
            <person name="Watanabe A."/>
            <person name="Kamei K."/>
            <person name="Yaguchi T."/>
            <person name="Hagiwara D."/>
        </authorList>
    </citation>
    <scope>NUCLEOTIDE SEQUENCE [LARGE SCALE GENOMIC DNA]</scope>
    <source>
        <strain evidence="9 10">IFM 55266</strain>
    </source>
</reference>
<keyword evidence="8" id="KW-0812">Transmembrane</keyword>
<feature type="transmembrane region" description="Helical" evidence="8">
    <location>
        <begin position="285"/>
        <end position="313"/>
    </location>
</feature>
<feature type="transmembrane region" description="Helical" evidence="8">
    <location>
        <begin position="35"/>
        <end position="54"/>
    </location>
</feature>
<keyword evidence="7" id="KW-0503">Monooxygenase</keyword>
<gene>
    <name evidence="9" type="ORF">Asppvi_000180</name>
</gene>
<dbReference type="InterPro" id="IPR050121">
    <property type="entry name" value="Cytochrome_P450_monoxygenase"/>
</dbReference>
<dbReference type="GO" id="GO:0016705">
    <property type="term" value="F:oxidoreductase activity, acting on paired donors, with incorporation or reduction of molecular oxygen"/>
    <property type="evidence" value="ECO:0007669"/>
    <property type="project" value="InterPro"/>
</dbReference>
<dbReference type="Pfam" id="PF00067">
    <property type="entry name" value="p450"/>
    <property type="match status" value="1"/>
</dbReference>
<evidence type="ECO:0000256" key="8">
    <source>
        <dbReference type="SAM" id="Phobius"/>
    </source>
</evidence>
<comment type="similarity">
    <text evidence="2">Belongs to the cytochrome P450 family.</text>
</comment>
<keyword evidence="6" id="KW-0408">Iron</keyword>
<name>A0A9P3B221_9EURO</name>
<organism evidence="9 10">
    <name type="scientific">Aspergillus pseudoviridinutans</name>
    <dbReference type="NCBI Taxonomy" id="1517512"/>
    <lineage>
        <taxon>Eukaryota</taxon>
        <taxon>Fungi</taxon>
        <taxon>Dikarya</taxon>
        <taxon>Ascomycota</taxon>
        <taxon>Pezizomycotina</taxon>
        <taxon>Eurotiomycetes</taxon>
        <taxon>Eurotiomycetidae</taxon>
        <taxon>Eurotiales</taxon>
        <taxon>Aspergillaceae</taxon>
        <taxon>Aspergillus</taxon>
        <taxon>Aspergillus subgen. Fumigati</taxon>
    </lineage>
</organism>
<evidence type="ECO:0000256" key="7">
    <source>
        <dbReference type="ARBA" id="ARBA00023033"/>
    </source>
</evidence>
<accession>A0A9P3B221</accession>
<evidence type="ECO:0000256" key="1">
    <source>
        <dbReference type="ARBA" id="ARBA00001971"/>
    </source>
</evidence>
<evidence type="ECO:0000256" key="5">
    <source>
        <dbReference type="ARBA" id="ARBA00023002"/>
    </source>
</evidence>
<dbReference type="OrthoDB" id="4499165at2759"/>
<evidence type="ECO:0000256" key="2">
    <source>
        <dbReference type="ARBA" id="ARBA00010617"/>
    </source>
</evidence>
<comment type="cofactor">
    <cofactor evidence="1">
        <name>heme</name>
        <dbReference type="ChEBI" id="CHEBI:30413"/>
    </cofactor>
</comment>
<keyword evidence="8" id="KW-1133">Transmembrane helix</keyword>
<dbReference type="SUPFAM" id="SSF48264">
    <property type="entry name" value="Cytochrome P450"/>
    <property type="match status" value="1"/>
</dbReference>
<evidence type="ECO:0000256" key="4">
    <source>
        <dbReference type="ARBA" id="ARBA00022723"/>
    </source>
</evidence>
<comment type="caution">
    <text evidence="9">The sequence shown here is derived from an EMBL/GenBank/DDBJ whole genome shotgun (WGS) entry which is preliminary data.</text>
</comment>
<dbReference type="GO" id="GO:0020037">
    <property type="term" value="F:heme binding"/>
    <property type="evidence" value="ECO:0007669"/>
    <property type="project" value="InterPro"/>
</dbReference>
<evidence type="ECO:0000256" key="6">
    <source>
        <dbReference type="ARBA" id="ARBA00023004"/>
    </source>
</evidence>
<dbReference type="GeneID" id="66998793"/>
<keyword evidence="5" id="KW-0560">Oxidoreductase</keyword>
<protein>
    <recommendedName>
        <fullName evidence="11">Cytochrome P450</fullName>
    </recommendedName>
</protein>
<keyword evidence="8" id="KW-0472">Membrane</keyword>
<sequence>MAFPATTVVIVLQFLICLVLYIVIYRLLFHPLASVPGPWLAALTSLYHFYYSVIRRGDVVNHLKFLHKKYGTAVHFSSTDAYFDIYHSRDTHKDPDFYDAFFVPGGTFATLDQAEARKHRKPILQMFSRKETLNKEEILITQAERLCKLLHASASQEKLIDIYMALRCFTMDFTTQYVFGFTFDSLGSAGFQCLTLKALDVFLAGFWLQGHWSLLRSLTNYFSPWSLQILYPQCRVLFDRVEALQGCLDKILADDPSKGGQGNPIPLFTALTTVERDRRVPSLNYLAVMSDTFTMIFAAAYAVGTTLTVATYYTMHDKQLLAKLQEELADSWPDHTQECPSWSVLEKLPYFTAVIKETLRITGGVVSP</sequence>
<dbReference type="PANTHER" id="PTHR24305:SF157">
    <property type="entry name" value="N-ACETYLTRYPTOPHAN 6-HYDROXYLASE IVOC-RELATED"/>
    <property type="match status" value="1"/>
</dbReference>
<dbReference type="RefSeq" id="XP_043152427.1">
    <property type="nucleotide sequence ID" value="XM_043296492.1"/>
</dbReference>
<dbReference type="PANTHER" id="PTHR24305">
    <property type="entry name" value="CYTOCHROME P450"/>
    <property type="match status" value="1"/>
</dbReference>
<dbReference type="Gene3D" id="1.10.630.10">
    <property type="entry name" value="Cytochrome P450"/>
    <property type="match status" value="1"/>
</dbReference>